<name>A0ABU3VZC5_9GAMM</name>
<dbReference type="EMBL" id="JAWIIJ010000008">
    <property type="protein sequence ID" value="MDV2079601.1"/>
    <property type="molecule type" value="Genomic_DNA"/>
</dbReference>
<keyword evidence="3 5" id="KW-0745">Spermidine biosynthesis</keyword>
<dbReference type="PANTHER" id="PTHR43317">
    <property type="entry name" value="THERMOSPERMINE SYNTHASE ACAULIS5"/>
    <property type="match status" value="1"/>
</dbReference>
<keyword evidence="9" id="KW-1185">Reference proteome</keyword>
<comment type="function">
    <text evidence="5">Catalyzes the irreversible transfer of a propylamine group from the amino donor S-adenosylmethioninamine (decarboxy-AdoMet) to putrescine (1,4-diaminobutane) to yield spermidine.</text>
</comment>
<comment type="subcellular location">
    <subcellularLocation>
        <location evidence="5">Cell membrane</location>
        <topology evidence="5">Multi-pass membrane protein</topology>
    </subcellularLocation>
</comment>
<comment type="catalytic activity">
    <reaction evidence="5">
        <text>S-adenosyl 3-(methylsulfanyl)propylamine + putrescine = S-methyl-5'-thioadenosine + spermidine + H(+)</text>
        <dbReference type="Rhea" id="RHEA:12721"/>
        <dbReference type="ChEBI" id="CHEBI:15378"/>
        <dbReference type="ChEBI" id="CHEBI:17509"/>
        <dbReference type="ChEBI" id="CHEBI:57443"/>
        <dbReference type="ChEBI" id="CHEBI:57834"/>
        <dbReference type="ChEBI" id="CHEBI:326268"/>
        <dbReference type="EC" id="2.5.1.16"/>
    </reaction>
</comment>
<comment type="pathway">
    <text evidence="5">Amine and polyamine biosynthesis; spermidine biosynthesis; spermidine from putrescine: step 1/1.</text>
</comment>
<evidence type="ECO:0000256" key="4">
    <source>
        <dbReference type="ARBA" id="ARBA00023115"/>
    </source>
</evidence>
<dbReference type="PANTHER" id="PTHR43317:SF1">
    <property type="entry name" value="THERMOSPERMINE SYNTHASE ACAULIS5"/>
    <property type="match status" value="1"/>
</dbReference>
<feature type="binding site" evidence="5">
    <location>
        <position position="300"/>
    </location>
    <ligand>
        <name>spermidine</name>
        <dbReference type="ChEBI" id="CHEBI:57834"/>
    </ligand>
</feature>
<comment type="similarity">
    <text evidence="1 5">Belongs to the spermidine/spermine synthase family.</text>
</comment>
<gene>
    <name evidence="5" type="primary">speE</name>
    <name evidence="8" type="ORF">RYS15_12980</name>
</gene>
<keyword evidence="5" id="KW-0472">Membrane</keyword>
<keyword evidence="4 5" id="KW-0620">Polyamine biosynthesis</keyword>
<comment type="caution">
    <text evidence="5">Lacks conserved residue(s) required for the propagation of feature annotation.</text>
</comment>
<organism evidence="8 9">
    <name type="scientific">Marinobacter xestospongiae</name>
    <dbReference type="NCBI Taxonomy" id="994319"/>
    <lineage>
        <taxon>Bacteria</taxon>
        <taxon>Pseudomonadati</taxon>
        <taxon>Pseudomonadota</taxon>
        <taxon>Gammaproteobacteria</taxon>
        <taxon>Pseudomonadales</taxon>
        <taxon>Marinobacteraceae</taxon>
        <taxon>Marinobacter</taxon>
    </lineage>
</organism>
<reference evidence="8 9" key="1">
    <citation type="submission" date="2023-10" db="EMBL/GenBank/DDBJ databases">
        <title>Characteristics and mechanism of a salt-tolerant marine origin heterotrophic nitrifying- aerobic denitrifying bacteria Marinobacter xestospongiae HN1.</title>
        <authorList>
            <person name="Qi R."/>
        </authorList>
    </citation>
    <scope>NUCLEOTIDE SEQUENCE [LARGE SCALE GENOMIC DNA]</scope>
    <source>
        <strain evidence="8 9">HN1</strain>
    </source>
</reference>
<comment type="caution">
    <text evidence="8">The sequence shown here is derived from an EMBL/GenBank/DDBJ whole genome shotgun (WGS) entry which is preliminary data.</text>
</comment>
<keyword evidence="5" id="KW-0812">Transmembrane</keyword>
<dbReference type="NCBIfam" id="NF037959">
    <property type="entry name" value="MFS_SpdSyn"/>
    <property type="match status" value="1"/>
</dbReference>
<feature type="transmembrane region" description="Helical" evidence="5">
    <location>
        <begin position="202"/>
        <end position="220"/>
    </location>
</feature>
<feature type="domain" description="PABS" evidence="7">
    <location>
        <begin position="222"/>
        <end position="452"/>
    </location>
</feature>
<dbReference type="HAMAP" id="MF_00198">
    <property type="entry name" value="Spermidine_synth"/>
    <property type="match status" value="1"/>
</dbReference>
<feature type="transmembrane region" description="Helical" evidence="5">
    <location>
        <begin position="147"/>
        <end position="167"/>
    </location>
</feature>
<keyword evidence="5" id="KW-1133">Transmembrane helix</keyword>
<feature type="transmembrane region" description="Helical" evidence="5">
    <location>
        <begin position="173"/>
        <end position="190"/>
    </location>
</feature>
<feature type="transmembrane region" description="Helical" evidence="5">
    <location>
        <begin position="104"/>
        <end position="126"/>
    </location>
</feature>
<dbReference type="NCBIfam" id="NF002956">
    <property type="entry name" value="PRK03612.1"/>
    <property type="match status" value="1"/>
</dbReference>
<dbReference type="PROSITE" id="PS51006">
    <property type="entry name" value="PABS_2"/>
    <property type="match status" value="1"/>
</dbReference>
<dbReference type="CDD" id="cd02440">
    <property type="entry name" value="AdoMet_MTases"/>
    <property type="match status" value="1"/>
</dbReference>
<evidence type="ECO:0000313" key="9">
    <source>
        <dbReference type="Proteomes" id="UP001269819"/>
    </source>
</evidence>
<dbReference type="Proteomes" id="UP001269819">
    <property type="component" value="Unassembled WGS sequence"/>
</dbReference>
<dbReference type="InterPro" id="IPR029063">
    <property type="entry name" value="SAM-dependent_MTases_sf"/>
</dbReference>
<protein>
    <recommendedName>
        <fullName evidence="5">Polyamine aminopropyltransferase</fullName>
    </recommendedName>
    <alternativeName>
        <fullName evidence="5">Putrescine aminopropyltransferase</fullName>
        <shortName evidence="5">PAPT</shortName>
    </alternativeName>
    <alternativeName>
        <fullName evidence="5">Spermidine synthase</fullName>
        <shortName evidence="5">SPDS</shortName>
        <shortName evidence="5">SPDSY</shortName>
        <ecNumber evidence="5">2.5.1.16</ecNumber>
    </alternativeName>
</protein>
<feature type="binding site" evidence="5">
    <location>
        <begin position="354"/>
        <end position="355"/>
    </location>
    <ligand>
        <name>S-methyl-5'-thioadenosine</name>
        <dbReference type="ChEBI" id="CHEBI:17509"/>
    </ligand>
</feature>
<keyword evidence="2 5" id="KW-0808">Transferase</keyword>
<dbReference type="InterPro" id="IPR001045">
    <property type="entry name" value="Spermi_synthase"/>
</dbReference>
<sequence>MTTSDQALLRQKRVLIGSILIAGLCSIIYELLISTTASYFLGDSIRQFSITIGLYMAAMGLGSWLSRWINGNLLLAFIAVELVLGLIGGLSVPFMYLAYAFTDLIQPTMILLIVLVGTLTGLEVPLLTRILENQDVLSKNLSNVLSLDYLGALLATLAFPFLVLPWMGVFQSSLVFGLLNIALGLLNLWYFAPQLALPRRRILGLSGLTVTAFLVLLLVFSKGLLDQWSNSLYGDRIVYREQTPYQTIVMTRYKEDLRLFLNGNLQFSSIDEYRYHEALVHVPLSQHPAPKRVLLLGAGDGLAVRELLKYPAVEAITLVDLDPAMVALARQDPRLRALNGNSLNDPRVTTVAEDAMVYLDRGQQRFDVILADLPDPNNVSLARLYSREFYRLVRQHLAPGGIFTTQATSPYFATKAFWSVKASLDAAGYPQVVPYHVQVPSFGEWGFVYARVSEGSLTPKPIKVATRYLDQTTVAEALTFERDLRPTEAVAVSSLDSPTIHDYYMDSWSYWH</sequence>
<dbReference type="EC" id="2.5.1.16" evidence="5"/>
<feature type="transmembrane region" description="Helical" evidence="5">
    <location>
        <begin position="47"/>
        <end position="66"/>
    </location>
</feature>
<evidence type="ECO:0000256" key="1">
    <source>
        <dbReference type="ARBA" id="ARBA00007867"/>
    </source>
</evidence>
<feature type="binding site" evidence="5">
    <location>
        <position position="246"/>
    </location>
    <ligand>
        <name>S-methyl-5'-thioadenosine</name>
        <dbReference type="ChEBI" id="CHEBI:17509"/>
    </ligand>
</feature>
<evidence type="ECO:0000256" key="5">
    <source>
        <dbReference type="HAMAP-Rule" id="MF_00198"/>
    </source>
</evidence>
<dbReference type="InterPro" id="IPR030374">
    <property type="entry name" value="PABS"/>
</dbReference>
<feature type="transmembrane region" description="Helical" evidence="5">
    <location>
        <begin position="73"/>
        <end position="98"/>
    </location>
</feature>
<dbReference type="SUPFAM" id="SSF53335">
    <property type="entry name" value="S-adenosyl-L-methionine-dependent methyltransferases"/>
    <property type="match status" value="1"/>
</dbReference>
<dbReference type="Pfam" id="PF01564">
    <property type="entry name" value="Spermine_synth"/>
    <property type="match status" value="1"/>
</dbReference>
<dbReference type="RefSeq" id="WP_316974124.1">
    <property type="nucleotide sequence ID" value="NZ_JAWIIJ010000008.1"/>
</dbReference>
<feature type="binding site" evidence="5">
    <location>
        <position position="320"/>
    </location>
    <ligand>
        <name>S-methyl-5'-thioadenosine</name>
        <dbReference type="ChEBI" id="CHEBI:17509"/>
    </ligand>
</feature>
<evidence type="ECO:0000259" key="7">
    <source>
        <dbReference type="PROSITE" id="PS51006"/>
    </source>
</evidence>
<keyword evidence="5" id="KW-1003">Cell membrane</keyword>
<evidence type="ECO:0000256" key="2">
    <source>
        <dbReference type="ARBA" id="ARBA00022679"/>
    </source>
</evidence>
<dbReference type="GO" id="GO:0004766">
    <property type="term" value="F:spermidine synthase activity"/>
    <property type="evidence" value="ECO:0007669"/>
    <property type="project" value="UniProtKB-EC"/>
</dbReference>
<feature type="transmembrane region" description="Helical" evidence="5">
    <location>
        <begin position="14"/>
        <end position="41"/>
    </location>
</feature>
<proteinExistence type="inferred from homology"/>
<comment type="subunit">
    <text evidence="5">Homodimer or homotetramer.</text>
</comment>
<accession>A0ABU3VZC5</accession>
<evidence type="ECO:0000256" key="3">
    <source>
        <dbReference type="ARBA" id="ARBA00023066"/>
    </source>
</evidence>
<evidence type="ECO:0000256" key="6">
    <source>
        <dbReference type="PROSITE-ProRule" id="PRU00354"/>
    </source>
</evidence>
<dbReference type="Gene3D" id="3.40.50.150">
    <property type="entry name" value="Vaccinia Virus protein VP39"/>
    <property type="match status" value="1"/>
</dbReference>
<evidence type="ECO:0000313" key="8">
    <source>
        <dbReference type="EMBL" id="MDV2079601.1"/>
    </source>
</evidence>
<feature type="binding site" evidence="5">
    <location>
        <position position="276"/>
    </location>
    <ligand>
        <name>spermidine</name>
        <dbReference type="ChEBI" id="CHEBI:57834"/>
    </ligand>
</feature>
<feature type="active site" description="Proton acceptor" evidence="5 6">
    <location>
        <position position="372"/>
    </location>
</feature>